<keyword evidence="1" id="KW-0378">Hydrolase</keyword>
<comment type="caution">
    <text evidence="1">The sequence shown here is derived from an EMBL/GenBank/DDBJ whole genome shotgun (WGS) entry which is preliminary data.</text>
</comment>
<accession>A0AAP2WAL7</accession>
<proteinExistence type="predicted"/>
<protein>
    <submittedName>
        <fullName evidence="1">L-2-amino-thiazoline-4-carboxylic acid hydrolase</fullName>
    </submittedName>
</protein>
<evidence type="ECO:0000313" key="2">
    <source>
        <dbReference type="Proteomes" id="UP001299265"/>
    </source>
</evidence>
<evidence type="ECO:0000313" key="1">
    <source>
        <dbReference type="EMBL" id="MCD2493557.1"/>
    </source>
</evidence>
<dbReference type="Pfam" id="PF14196">
    <property type="entry name" value="ATC_hydrolase"/>
    <property type="match status" value="1"/>
</dbReference>
<reference evidence="1 2" key="1">
    <citation type="submission" date="2021-11" db="EMBL/GenBank/DDBJ databases">
        <title>Lacrimispora sp. nov. NSJ-141 isolated from human feces.</title>
        <authorList>
            <person name="Abdugheni R."/>
        </authorList>
    </citation>
    <scope>NUCLEOTIDE SEQUENCE [LARGE SCALE GENOMIC DNA]</scope>
    <source>
        <strain evidence="1 2">NSJ-141</strain>
    </source>
</reference>
<dbReference type="InterPro" id="IPR026002">
    <property type="entry name" value="ATC_hydrolase-like"/>
</dbReference>
<keyword evidence="2" id="KW-1185">Reference proteome</keyword>
<sequence length="163" mass="18220">MSIKNISLVYDEKVDINRSAIEHRATWMGLTYKAAVEAGADGEAYARKAITETGHVHGKNFKAMCEDPTNCVQFEKAFLNDLGKSTFQQDVTELNEDNLKVEFHYCPLLSAWQKLGIDDETCAKLCDIAMDGDRAIAEEMGLKLDLTDTIAKGCEVCKLHFHK</sequence>
<organism evidence="1 2">
    <name type="scientific">Lientehia hominis</name>
    <dbReference type="NCBI Taxonomy" id="2897778"/>
    <lineage>
        <taxon>Bacteria</taxon>
        <taxon>Bacillati</taxon>
        <taxon>Bacillota</taxon>
        <taxon>Clostridia</taxon>
        <taxon>Lachnospirales</taxon>
        <taxon>Lachnospiraceae</taxon>
        <taxon>Lientehia</taxon>
    </lineage>
</organism>
<name>A0AAP2WAL7_9FIRM</name>
<dbReference type="Proteomes" id="UP001299265">
    <property type="component" value="Unassembled WGS sequence"/>
</dbReference>
<dbReference type="EMBL" id="JAJNOR010000009">
    <property type="protein sequence ID" value="MCD2493557.1"/>
    <property type="molecule type" value="Genomic_DNA"/>
</dbReference>
<gene>
    <name evidence="1" type="ORF">LQE92_13120</name>
</gene>
<dbReference type="AlphaFoldDB" id="A0AAP2WAL7"/>
<dbReference type="GO" id="GO:0016787">
    <property type="term" value="F:hydrolase activity"/>
    <property type="evidence" value="ECO:0007669"/>
    <property type="project" value="UniProtKB-KW"/>
</dbReference>
<dbReference type="RefSeq" id="WP_231063405.1">
    <property type="nucleotide sequence ID" value="NZ_JAJNOR010000009.1"/>
</dbReference>